<dbReference type="KEGG" id="lgi:LOTGIDRAFT_169602"/>
<gene>
    <name evidence="1" type="ORF">LOTGIDRAFT_169602</name>
</gene>
<dbReference type="CTD" id="20241179"/>
<evidence type="ECO:0000313" key="2">
    <source>
        <dbReference type="Proteomes" id="UP000030746"/>
    </source>
</evidence>
<evidence type="ECO:0000313" key="1">
    <source>
        <dbReference type="EMBL" id="ESO83193.1"/>
    </source>
</evidence>
<dbReference type="GeneID" id="20241179"/>
<dbReference type="AlphaFoldDB" id="V3YYH2"/>
<organism evidence="1 2">
    <name type="scientific">Lottia gigantea</name>
    <name type="common">Giant owl limpet</name>
    <dbReference type="NCBI Taxonomy" id="225164"/>
    <lineage>
        <taxon>Eukaryota</taxon>
        <taxon>Metazoa</taxon>
        <taxon>Spiralia</taxon>
        <taxon>Lophotrochozoa</taxon>
        <taxon>Mollusca</taxon>
        <taxon>Gastropoda</taxon>
        <taxon>Patellogastropoda</taxon>
        <taxon>Lottioidea</taxon>
        <taxon>Lottiidae</taxon>
        <taxon>Lottia</taxon>
    </lineage>
</organism>
<accession>V3YYH2</accession>
<sequence length="511" mass="58801">MQSITTRCFYGSNLKTLQQNFRENIAGLTNSTENSNISPVEQVVQKSKCIEKTYANTRYGKRDLKKIKFDADGFKVPQQEAPNSTTVQNFREVRSYIVRRAELIRLLEQNPRITSLRLPKLPSHLRNTKIKEWVNFKKHQAAHKSCHSISYVNGCTRIRIAANHQIDIQSYLRREADNRSIVPAYQRSNCSNPSVSAFESNDLSDAPTQASKRFCFREDAIGTPSSSYYPKSKEWISKSHGKQTNESLEEVCPKDLVDEPASYGLEMIRQNYEESTKSQVNEQNDLINVDHHDSTTIGACEDHYNLPKVRTFDRSYLDSIGKLNHCFVSLKRIDQSRNRSSPLEHGLQRNRKIIPCSAILDPLLMDARSSRYNNKVSFPKDKTNHYGTKCKFQEHGNALENSLKPCYVKLKRLDSWLASDSGIKLPLTVEKSPTVPYGMTAVKECFVKLHRMEVKCPNKSRTTTCVMLPRVHRSSKMCYQNQKGQEFGKQLDWTVWEPDLKRCSVLMERLE</sequence>
<name>V3YYH2_LOTGI</name>
<proteinExistence type="predicted"/>
<reference evidence="1 2" key="1">
    <citation type="journal article" date="2013" name="Nature">
        <title>Insights into bilaterian evolution from three spiralian genomes.</title>
        <authorList>
            <person name="Simakov O."/>
            <person name="Marletaz F."/>
            <person name="Cho S.J."/>
            <person name="Edsinger-Gonzales E."/>
            <person name="Havlak P."/>
            <person name="Hellsten U."/>
            <person name="Kuo D.H."/>
            <person name="Larsson T."/>
            <person name="Lv J."/>
            <person name="Arendt D."/>
            <person name="Savage R."/>
            <person name="Osoegawa K."/>
            <person name="de Jong P."/>
            <person name="Grimwood J."/>
            <person name="Chapman J.A."/>
            <person name="Shapiro H."/>
            <person name="Aerts A."/>
            <person name="Otillar R.P."/>
            <person name="Terry A.Y."/>
            <person name="Boore J.L."/>
            <person name="Grigoriev I.V."/>
            <person name="Lindberg D.R."/>
            <person name="Seaver E.C."/>
            <person name="Weisblat D.A."/>
            <person name="Putnam N.H."/>
            <person name="Rokhsar D.S."/>
        </authorList>
    </citation>
    <scope>NUCLEOTIDE SEQUENCE [LARGE SCALE GENOMIC DNA]</scope>
</reference>
<dbReference type="Proteomes" id="UP000030746">
    <property type="component" value="Unassembled WGS sequence"/>
</dbReference>
<dbReference type="EMBL" id="KB203771">
    <property type="protein sequence ID" value="ESO83193.1"/>
    <property type="molecule type" value="Genomic_DNA"/>
</dbReference>
<keyword evidence="2" id="KW-1185">Reference proteome</keyword>
<protein>
    <submittedName>
        <fullName evidence="1">Uncharacterized protein</fullName>
    </submittedName>
</protein>
<dbReference type="RefSeq" id="XP_009066143.1">
    <property type="nucleotide sequence ID" value="XM_009067895.1"/>
</dbReference>
<dbReference type="HOGENOM" id="CLU_533509_0_0_1"/>